<protein>
    <submittedName>
        <fullName evidence="2">Uncharacterized protein</fullName>
    </submittedName>
</protein>
<feature type="region of interest" description="Disordered" evidence="1">
    <location>
        <begin position="466"/>
        <end position="487"/>
    </location>
</feature>
<evidence type="ECO:0000313" key="2">
    <source>
        <dbReference type="EMBL" id="CAE0458901.1"/>
    </source>
</evidence>
<feature type="region of interest" description="Disordered" evidence="1">
    <location>
        <begin position="39"/>
        <end position="138"/>
    </location>
</feature>
<feature type="region of interest" description="Disordered" evidence="1">
    <location>
        <begin position="650"/>
        <end position="680"/>
    </location>
</feature>
<feature type="compositionally biased region" description="Acidic residues" evidence="1">
    <location>
        <begin position="664"/>
        <end position="680"/>
    </location>
</feature>
<accession>A0A7S3V5S1</accession>
<sequence length="826" mass="92514">MARTDRTGGPDVLEDGLDAFTIDFDFGDDLTEELVVGDNNFVADSPPGTNTERASINKPLVNTPKLKKRKKKQEEDAGRNGENFPKKARGKQKKKTATRKRKKKDVASNQDKNIRSTAPPPGLVRPPPGLVRPPPGLVRDSLVRDSLVKDSFMRDSLVRNEQTMSKKIPIAKNRNAQRAPKRINNKILHQPQQIRKIHKGYFYPFSNAECSTTEPFNTMYPNLYRIFTSSSSSSPNISLNADGKRNSLMNVVFNYVGTRIEISQEHLPQADVAYVNSLKNRDVHIGIDEESIEKSKIFLVDMEKHLIVSELKGLLSKVEHQSKFLKKQLYHMSSWSKENFTDEYLARCPNSHIDLQSGNEYTAGGLKQPNFASSVSRMSLKAGVSKVIVDNIIAAPKSVPLAVKVKIKCEKLKKPDTRPLPALMIPLPTTSKALRAIGIPSCEAHVIKPKVVTKVEVKPAVTKKIRAPRPKQQIKPKKAEASVITAQSPSVKPKVQLNAQKPPKLLKKLPVERKSYDQMGREEKLTFIRKILRQRLKTYRGKFTNGKSKTLEKIDPDDDKITDNIEKDEDMNMDSSQFWEMTRLLGYWKEPDQADLKGMNSTIWQPELPSRAIYWGEVPTPRVTKQSTISNSKSNGSSLYNRLQSLLVAEEGSSDEKSDVSSCGDDEDILSLDGTGDADEAEVKRDGNDLVDLSALTLEERTYIHLRSARLIDHQVLPSVVPSVIEDEVASSSGHAGSNSELDVAIHQKQMKLSHEYKKNNTTVAKLLDQVSGKHKKGIEQEDADVIAKYNQATKARNDKKVNNVKEKRRIAQPKSDDDWTDGDGI</sequence>
<feature type="compositionally biased region" description="Basic residues" evidence="1">
    <location>
        <begin position="86"/>
        <end position="104"/>
    </location>
</feature>
<reference evidence="2" key="1">
    <citation type="submission" date="2021-01" db="EMBL/GenBank/DDBJ databases">
        <authorList>
            <person name="Corre E."/>
            <person name="Pelletier E."/>
            <person name="Niang G."/>
            <person name="Scheremetjew M."/>
            <person name="Finn R."/>
            <person name="Kale V."/>
            <person name="Holt S."/>
            <person name="Cochrane G."/>
            <person name="Meng A."/>
            <person name="Brown T."/>
            <person name="Cohen L."/>
        </authorList>
    </citation>
    <scope>NUCLEOTIDE SEQUENCE</scope>
    <source>
        <strain evidence="2">MM31A-1</strain>
    </source>
</reference>
<feature type="compositionally biased region" description="Basic residues" evidence="1">
    <location>
        <begin position="466"/>
        <end position="476"/>
    </location>
</feature>
<gene>
    <name evidence="2" type="ORF">CDEB00056_LOCUS3742</name>
</gene>
<feature type="region of interest" description="Disordered" evidence="1">
    <location>
        <begin position="798"/>
        <end position="826"/>
    </location>
</feature>
<dbReference type="EMBL" id="HBIO01005314">
    <property type="protein sequence ID" value="CAE0458901.1"/>
    <property type="molecule type" value="Transcribed_RNA"/>
</dbReference>
<name>A0A7S3V5S1_9STRA</name>
<proteinExistence type="predicted"/>
<dbReference type="AlphaFoldDB" id="A0A7S3V5S1"/>
<feature type="compositionally biased region" description="Pro residues" evidence="1">
    <location>
        <begin position="118"/>
        <end position="136"/>
    </location>
</feature>
<organism evidence="2">
    <name type="scientific">Chaetoceros debilis</name>
    <dbReference type="NCBI Taxonomy" id="122233"/>
    <lineage>
        <taxon>Eukaryota</taxon>
        <taxon>Sar</taxon>
        <taxon>Stramenopiles</taxon>
        <taxon>Ochrophyta</taxon>
        <taxon>Bacillariophyta</taxon>
        <taxon>Coscinodiscophyceae</taxon>
        <taxon>Chaetocerotophycidae</taxon>
        <taxon>Chaetocerotales</taxon>
        <taxon>Chaetocerotaceae</taxon>
        <taxon>Chaetoceros</taxon>
    </lineage>
</organism>
<evidence type="ECO:0000256" key="1">
    <source>
        <dbReference type="SAM" id="MobiDB-lite"/>
    </source>
</evidence>